<evidence type="ECO:0000313" key="3">
    <source>
        <dbReference type="EMBL" id="MDR7345823.1"/>
    </source>
</evidence>
<reference evidence="3 4" key="1">
    <citation type="submission" date="2023-07" db="EMBL/GenBank/DDBJ databases">
        <title>Sequencing the genomes of 1000 actinobacteria strains.</title>
        <authorList>
            <person name="Klenk H.-P."/>
        </authorList>
    </citation>
    <scope>NUCLEOTIDE SEQUENCE [LARGE SCALE GENOMIC DNA]</scope>
    <source>
        <strain evidence="3 4">DSM 22966</strain>
    </source>
</reference>
<dbReference type="Pfam" id="PF07687">
    <property type="entry name" value="M20_dimer"/>
    <property type="match status" value="1"/>
</dbReference>
<accession>A0ABU2AWU8</accession>
<dbReference type="InterPro" id="IPR036264">
    <property type="entry name" value="Bact_exopeptidase_dim_dom"/>
</dbReference>
<evidence type="ECO:0000313" key="4">
    <source>
        <dbReference type="Proteomes" id="UP001183794"/>
    </source>
</evidence>
<evidence type="ECO:0000259" key="2">
    <source>
        <dbReference type="Pfam" id="PF07687"/>
    </source>
</evidence>
<name>A0ABU2AWU8_9MICC</name>
<dbReference type="PIRSF" id="PIRSF037226">
    <property type="entry name" value="Amidohydrolase_ACY1L2_prd"/>
    <property type="match status" value="1"/>
</dbReference>
<dbReference type="PANTHER" id="PTHR30575">
    <property type="entry name" value="PEPTIDASE M20"/>
    <property type="match status" value="1"/>
</dbReference>
<dbReference type="SUPFAM" id="SSF55031">
    <property type="entry name" value="Bacterial exopeptidase dimerisation domain"/>
    <property type="match status" value="1"/>
</dbReference>
<dbReference type="Pfam" id="PF01546">
    <property type="entry name" value="Peptidase_M20"/>
    <property type="match status" value="1"/>
</dbReference>
<dbReference type="PANTHER" id="PTHR30575:SF0">
    <property type="entry name" value="XAA-ARG DIPEPTIDASE"/>
    <property type="match status" value="1"/>
</dbReference>
<dbReference type="NCBIfam" id="TIGR01891">
    <property type="entry name" value="amidohydrolases"/>
    <property type="match status" value="1"/>
</dbReference>
<gene>
    <name evidence="3" type="ORF">J2S62_000080</name>
</gene>
<protein>
    <recommendedName>
        <fullName evidence="1">Peptidase M20 domain-containing protein 2</fullName>
    </recommendedName>
</protein>
<organism evidence="3 4">
    <name type="scientific">Enteractinococcus fodinae</name>
    <dbReference type="NCBI Taxonomy" id="684663"/>
    <lineage>
        <taxon>Bacteria</taxon>
        <taxon>Bacillati</taxon>
        <taxon>Actinomycetota</taxon>
        <taxon>Actinomycetes</taxon>
        <taxon>Micrococcales</taxon>
        <taxon>Micrococcaceae</taxon>
    </lineage>
</organism>
<dbReference type="InterPro" id="IPR017144">
    <property type="entry name" value="Xaa-Arg_dipeptidase"/>
</dbReference>
<dbReference type="InterPro" id="IPR011650">
    <property type="entry name" value="Peptidase_M20_dimer"/>
</dbReference>
<dbReference type="InterPro" id="IPR017439">
    <property type="entry name" value="Amidohydrolase"/>
</dbReference>
<dbReference type="CDD" id="cd05672">
    <property type="entry name" value="M20_ACY1L2-like"/>
    <property type="match status" value="1"/>
</dbReference>
<evidence type="ECO:0000256" key="1">
    <source>
        <dbReference type="PIRNR" id="PIRNR037226"/>
    </source>
</evidence>
<dbReference type="Gene3D" id="3.40.630.10">
    <property type="entry name" value="Zn peptidases"/>
    <property type="match status" value="1"/>
</dbReference>
<proteinExistence type="inferred from homology"/>
<dbReference type="InterPro" id="IPR052030">
    <property type="entry name" value="Peptidase_M20/M20A_hydrolases"/>
</dbReference>
<sequence length="388" mass="41139">MHVDTLKSQTEATVTEHADALTDLSETLHANPETAWEEYASSKAVADLLEHHGFTVTRNYLGFETAFLAEVGSGSRTVGFMAEYDALAGLGHACGHNLIAASSVGAGVALAPLADELDLTIRVYGTPAEEGGAGKVELIDAGAFQDLEFAMMVHPAPVDIAEAEPFAVSHKYIEYTGVSAHAAAYPDEGINANDAFVIAQVAIGLLRQQLPPDTRIHGVQTVGGSVPNAIPDKTEGRWYIRAATLEDLAEVERKVEACFEAGAVATGAELKITEESKSYAEFRTYEPALEAYKRNAQARGRVFADAKTAGRMNRASTDMGNVSQLVPAIHPYIGVDSLPYTNHQKGFADACVGPVAEQTLLDAAVLMAWTTIDLFAAGTNEGATPEST</sequence>
<dbReference type="Proteomes" id="UP001183794">
    <property type="component" value="Unassembled WGS sequence"/>
</dbReference>
<comment type="similarity">
    <text evidence="1">Belongs to the peptidase M20A family.</text>
</comment>
<feature type="domain" description="Peptidase M20 dimerisation" evidence="2">
    <location>
        <begin position="173"/>
        <end position="263"/>
    </location>
</feature>
<dbReference type="Gene3D" id="3.30.70.360">
    <property type="match status" value="1"/>
</dbReference>
<keyword evidence="4" id="KW-1185">Reference proteome</keyword>
<dbReference type="InterPro" id="IPR002933">
    <property type="entry name" value="Peptidase_M20"/>
</dbReference>
<dbReference type="EMBL" id="JAVDYJ010000001">
    <property type="protein sequence ID" value="MDR7345823.1"/>
    <property type="molecule type" value="Genomic_DNA"/>
</dbReference>
<dbReference type="RefSeq" id="WP_310169989.1">
    <property type="nucleotide sequence ID" value="NZ_BAABHE010000002.1"/>
</dbReference>
<comment type="caution">
    <text evidence="3">The sequence shown here is derived from an EMBL/GenBank/DDBJ whole genome shotgun (WGS) entry which is preliminary data.</text>
</comment>
<dbReference type="SUPFAM" id="SSF53187">
    <property type="entry name" value="Zn-dependent exopeptidases"/>
    <property type="match status" value="1"/>
</dbReference>